<evidence type="ECO:0000256" key="5">
    <source>
        <dbReference type="ARBA" id="ARBA00023136"/>
    </source>
</evidence>
<comment type="caution">
    <text evidence="7">The sequence shown here is derived from an EMBL/GenBank/DDBJ whole genome shotgun (WGS) entry which is preliminary data.</text>
</comment>
<evidence type="ECO:0000256" key="4">
    <source>
        <dbReference type="ARBA" id="ARBA00022989"/>
    </source>
</evidence>
<comment type="subcellular location">
    <subcellularLocation>
        <location evidence="1">Cell membrane</location>
        <topology evidence="1">Multi-pass membrane protein</topology>
    </subcellularLocation>
</comment>
<evidence type="ECO:0000256" key="6">
    <source>
        <dbReference type="SAM" id="Phobius"/>
    </source>
</evidence>
<evidence type="ECO:0000313" key="8">
    <source>
        <dbReference type="Proteomes" id="UP001602119"/>
    </source>
</evidence>
<feature type="transmembrane region" description="Helical" evidence="6">
    <location>
        <begin position="230"/>
        <end position="261"/>
    </location>
</feature>
<dbReference type="PANTHER" id="PTHR43370:SF1">
    <property type="entry name" value="GUANOSINE ABC TRANSPORTER PERMEASE PROTEIN NUPQ"/>
    <property type="match status" value="1"/>
</dbReference>
<dbReference type="RefSeq" id="WP_387344776.1">
    <property type="nucleotide sequence ID" value="NZ_JBIAXI010000017.1"/>
</dbReference>
<evidence type="ECO:0000256" key="3">
    <source>
        <dbReference type="ARBA" id="ARBA00022692"/>
    </source>
</evidence>
<keyword evidence="8" id="KW-1185">Reference proteome</keyword>
<evidence type="ECO:0000256" key="2">
    <source>
        <dbReference type="ARBA" id="ARBA00022475"/>
    </source>
</evidence>
<gene>
    <name evidence="7" type="ORF">ACFY05_26465</name>
</gene>
<protein>
    <submittedName>
        <fullName evidence="7">ABC transporter permease</fullName>
    </submittedName>
</protein>
<dbReference type="EMBL" id="JBIAXI010000017">
    <property type="protein sequence ID" value="MFF4776409.1"/>
    <property type="molecule type" value="Genomic_DNA"/>
</dbReference>
<dbReference type="PANTHER" id="PTHR43370">
    <property type="entry name" value="SUGAR ABC TRANSPORTER INTEGRAL MEMBRANE PROTEIN-RELATED"/>
    <property type="match status" value="1"/>
</dbReference>
<dbReference type="InterPro" id="IPR001851">
    <property type="entry name" value="ABC_transp_permease"/>
</dbReference>
<organism evidence="7 8">
    <name type="scientific">Microtetraspora fusca</name>
    <dbReference type="NCBI Taxonomy" id="1997"/>
    <lineage>
        <taxon>Bacteria</taxon>
        <taxon>Bacillati</taxon>
        <taxon>Actinomycetota</taxon>
        <taxon>Actinomycetes</taxon>
        <taxon>Streptosporangiales</taxon>
        <taxon>Streptosporangiaceae</taxon>
        <taxon>Microtetraspora</taxon>
    </lineage>
</organism>
<feature type="transmembrane region" description="Helical" evidence="6">
    <location>
        <begin position="59"/>
        <end position="82"/>
    </location>
</feature>
<dbReference type="Pfam" id="PF02653">
    <property type="entry name" value="BPD_transp_2"/>
    <property type="match status" value="1"/>
</dbReference>
<keyword evidence="3 6" id="KW-0812">Transmembrane</keyword>
<dbReference type="CDD" id="cd06580">
    <property type="entry name" value="TM_PBP1_transp_TpRbsC_like"/>
    <property type="match status" value="1"/>
</dbReference>
<keyword evidence="2" id="KW-1003">Cell membrane</keyword>
<feature type="transmembrane region" description="Helical" evidence="6">
    <location>
        <begin position="197"/>
        <end position="218"/>
    </location>
</feature>
<proteinExistence type="predicted"/>
<reference evidence="7 8" key="1">
    <citation type="submission" date="2024-10" db="EMBL/GenBank/DDBJ databases">
        <title>The Natural Products Discovery Center: Release of the First 8490 Sequenced Strains for Exploring Actinobacteria Biosynthetic Diversity.</title>
        <authorList>
            <person name="Kalkreuter E."/>
            <person name="Kautsar S.A."/>
            <person name="Yang D."/>
            <person name="Bader C.D."/>
            <person name="Teijaro C.N."/>
            <person name="Fluegel L."/>
            <person name="Davis C.M."/>
            <person name="Simpson J.R."/>
            <person name="Lauterbach L."/>
            <person name="Steele A.D."/>
            <person name="Gui C."/>
            <person name="Meng S."/>
            <person name="Li G."/>
            <person name="Viehrig K."/>
            <person name="Ye F."/>
            <person name="Su P."/>
            <person name="Kiefer A.F."/>
            <person name="Nichols A."/>
            <person name="Cepeda A.J."/>
            <person name="Yan W."/>
            <person name="Fan B."/>
            <person name="Jiang Y."/>
            <person name="Adhikari A."/>
            <person name="Zheng C.-J."/>
            <person name="Schuster L."/>
            <person name="Cowan T.M."/>
            <person name="Smanski M.J."/>
            <person name="Chevrette M.G."/>
            <person name="De Carvalho L.P.S."/>
            <person name="Shen B."/>
        </authorList>
    </citation>
    <scope>NUCLEOTIDE SEQUENCE [LARGE SCALE GENOMIC DNA]</scope>
    <source>
        <strain evidence="7 8">NPDC001281</strain>
    </source>
</reference>
<evidence type="ECO:0000256" key="1">
    <source>
        <dbReference type="ARBA" id="ARBA00004651"/>
    </source>
</evidence>
<accession>A0ABW6VF38</accession>
<feature type="transmembrane region" description="Helical" evidence="6">
    <location>
        <begin position="148"/>
        <end position="164"/>
    </location>
</feature>
<feature type="transmembrane region" description="Helical" evidence="6">
    <location>
        <begin position="34"/>
        <end position="52"/>
    </location>
</feature>
<feature type="transmembrane region" description="Helical" evidence="6">
    <location>
        <begin position="88"/>
        <end position="111"/>
    </location>
</feature>
<dbReference type="Proteomes" id="UP001602119">
    <property type="component" value="Unassembled WGS sequence"/>
</dbReference>
<evidence type="ECO:0000313" key="7">
    <source>
        <dbReference type="EMBL" id="MFF4776409.1"/>
    </source>
</evidence>
<sequence>MSGLANFLALAITSTIPVLATAMGGAIAERARATNIAMDGSMLIAALVALGVTDKTQNVWVGLVAGVLAGGLFSALLALAAFVLRCDIIIAGIALNLLASGLALLVTVVVFHQPGTYAPAGLPTLPHVPLGPLAEIPVLGPALDRQSVLVYVALALVAVAWVVTHKTRFGLWVQAVGESDEAALAAGISPVRVRTTAIIASGLTAGVGGAFLTISVVGTFNTQTTNGAGFIALAAIIFGRATILGSAAAAFLFGLAVAASLQMQGGGGLLDPQLLHALPYVTTIVVLAVYGVRRRRVERFAASDTAYVPAIIPRD</sequence>
<keyword evidence="4 6" id="KW-1133">Transmembrane helix</keyword>
<feature type="transmembrane region" description="Helical" evidence="6">
    <location>
        <begin position="273"/>
        <end position="292"/>
    </location>
</feature>
<keyword evidence="5 6" id="KW-0472">Membrane</keyword>
<name>A0ABW6VF38_MICFU</name>